<evidence type="ECO:0000313" key="3">
    <source>
        <dbReference type="EMBL" id="OZI69274.1"/>
    </source>
</evidence>
<feature type="region of interest" description="Disordered" evidence="1">
    <location>
        <begin position="185"/>
        <end position="207"/>
    </location>
</feature>
<dbReference type="RefSeq" id="WP_094831139.1">
    <property type="nucleotide sequence ID" value="NZ_NEVR01000001.1"/>
</dbReference>
<organism evidence="3 4">
    <name type="scientific">Bordetella genomosp. 1</name>
    <dbReference type="NCBI Taxonomy" id="1395607"/>
    <lineage>
        <taxon>Bacteria</taxon>
        <taxon>Pseudomonadati</taxon>
        <taxon>Pseudomonadota</taxon>
        <taxon>Betaproteobacteria</taxon>
        <taxon>Burkholderiales</taxon>
        <taxon>Alcaligenaceae</taxon>
        <taxon>Bordetella</taxon>
    </lineage>
</organism>
<evidence type="ECO:0000256" key="2">
    <source>
        <dbReference type="SAM" id="Phobius"/>
    </source>
</evidence>
<feature type="transmembrane region" description="Helical" evidence="2">
    <location>
        <begin position="108"/>
        <end position="126"/>
    </location>
</feature>
<gene>
    <name evidence="3" type="ORF">CAL27_07505</name>
</gene>
<evidence type="ECO:0008006" key="5">
    <source>
        <dbReference type="Google" id="ProtNLM"/>
    </source>
</evidence>
<feature type="transmembrane region" description="Helical" evidence="2">
    <location>
        <begin position="69"/>
        <end position="88"/>
    </location>
</feature>
<keyword evidence="2" id="KW-1133">Transmembrane helix</keyword>
<keyword evidence="2" id="KW-0812">Transmembrane</keyword>
<name>A0ABX4F681_9BORD</name>
<dbReference type="Proteomes" id="UP000216354">
    <property type="component" value="Unassembled WGS sequence"/>
</dbReference>
<accession>A0ABX4F681</accession>
<evidence type="ECO:0000313" key="4">
    <source>
        <dbReference type="Proteomes" id="UP000216354"/>
    </source>
</evidence>
<keyword evidence="4" id="KW-1185">Reference proteome</keyword>
<reference evidence="3 4" key="1">
    <citation type="submission" date="2017-05" db="EMBL/GenBank/DDBJ databases">
        <title>Complete and WGS of Bordetella genogroups.</title>
        <authorList>
            <person name="Spilker T."/>
            <person name="Lipuma J."/>
        </authorList>
    </citation>
    <scope>NUCLEOTIDE SEQUENCE [LARGE SCALE GENOMIC DNA]</scope>
    <source>
        <strain evidence="3 4">AU9795</strain>
    </source>
</reference>
<proteinExistence type="predicted"/>
<comment type="caution">
    <text evidence="3">The sequence shown here is derived from an EMBL/GenBank/DDBJ whole genome shotgun (WGS) entry which is preliminary data.</text>
</comment>
<evidence type="ECO:0000256" key="1">
    <source>
        <dbReference type="SAM" id="MobiDB-lite"/>
    </source>
</evidence>
<dbReference type="EMBL" id="NEVR01000001">
    <property type="protein sequence ID" value="OZI69274.1"/>
    <property type="molecule type" value="Genomic_DNA"/>
</dbReference>
<sequence>MIFLQNLAVGSRRLNGLFLILISVMLLGSPALYWLAGQVPPPLALLQQAAYVMAGIGLVLNMRLGPSPLHYAMVIISAIGGLAASAWMLLQGHAALRAPWGGLRADTWHFLACAALVLFAVVMQARDRKWGDNAMKKPVSLQTGIVMGVFSLAVLAQLADTGYRCRASNCLGTRVAVPAARTVTPAPGSGPAAPAAGAVPPTGSQGG</sequence>
<feature type="transmembrane region" description="Helical" evidence="2">
    <location>
        <begin position="42"/>
        <end position="62"/>
    </location>
</feature>
<keyword evidence="2" id="KW-0472">Membrane</keyword>
<protein>
    <recommendedName>
        <fullName evidence="5">Disulfide bond formation protein DsbB</fullName>
    </recommendedName>
</protein>
<feature type="transmembrane region" description="Helical" evidence="2">
    <location>
        <begin position="16"/>
        <end position="36"/>
    </location>
</feature>